<dbReference type="InterPro" id="IPR039393">
    <property type="entry name" value="Rhizopine-oxygenase-like"/>
</dbReference>
<dbReference type="PANTHER" id="PTHR19353:SF19">
    <property type="entry name" value="DELTA(5) FATTY ACID DESATURASE C-RELATED"/>
    <property type="match status" value="1"/>
</dbReference>
<dbReference type="InterPro" id="IPR012171">
    <property type="entry name" value="Fatty_acid_desaturase"/>
</dbReference>
<keyword evidence="4" id="KW-1185">Reference proteome</keyword>
<comment type="caution">
    <text evidence="3">The sequence shown here is derived from an EMBL/GenBank/DDBJ whole genome shotgun (WGS) entry which is preliminary data.</text>
</comment>
<dbReference type="Proteomes" id="UP000215931">
    <property type="component" value="Unassembled WGS sequence"/>
</dbReference>
<dbReference type="GO" id="GO:0016717">
    <property type="term" value="F:oxidoreductase activity, acting on paired donors, with oxidation of a pair of donors resulting in the reduction of molecular oxygen to two molecules of water"/>
    <property type="evidence" value="ECO:0007669"/>
    <property type="project" value="TreeGrafter"/>
</dbReference>
<accession>A0A271KN65</accession>
<dbReference type="PANTHER" id="PTHR19353">
    <property type="entry name" value="FATTY ACID DESATURASE 2"/>
    <property type="match status" value="1"/>
</dbReference>
<evidence type="ECO:0000313" key="4">
    <source>
        <dbReference type="Proteomes" id="UP000215931"/>
    </source>
</evidence>
<dbReference type="GO" id="GO:0016020">
    <property type="term" value="C:membrane"/>
    <property type="evidence" value="ECO:0007669"/>
    <property type="project" value="TreeGrafter"/>
</dbReference>
<sequence>MDAMLDAAPSRRDYSLIGRDAKLAVETGLAAAEWYHTDIPRKQMKELMQRSDGPAIRDTIIWLAVLILSGAGGAWFWGTWWCVPFFFVYGVVYGSSTDSRWHECGHGTAFRTQWMNDVIYQLACFMIMRNPVTWRWSHTRHHTDTIIVGRDPEIAVMRPPDLLRVVLNFFGIVDASHAMSDMVRNAAGIISPAEKTFIPEQEQPKAIRIARIWTAIYAATIVLAIYSGSFLPLMLVGLPRLYGAWHHVLTGLLQHGGLAENVVDHRLNSRTVYMNPISRFIYWNMNYHVEHHMFPMVPYHALPRLHEMIKHDLPAPTQSILAGYREMVPAFLRQLRNEDYFLKRELPPTAKPYREEFHTAKPYREEFHNDNDAVAAAAE</sequence>
<feature type="transmembrane region" description="Helical" evidence="1">
    <location>
        <begin position="215"/>
        <end position="238"/>
    </location>
</feature>
<proteinExistence type="predicted"/>
<gene>
    <name evidence="3" type="ORF">CIT31_03555</name>
</gene>
<name>A0A271KN65_9HYPH</name>
<reference evidence="3 4" key="1">
    <citation type="submission" date="2017-08" db="EMBL/GenBank/DDBJ databases">
        <title>Mesorhizobium wenxinae sp. nov., a novel rhizobial species isolated from root nodules of chickpea (Cicer arietinum L.).</title>
        <authorList>
            <person name="Zhang J."/>
        </authorList>
    </citation>
    <scope>NUCLEOTIDE SEQUENCE [LARGE SCALE GENOMIC DNA]</scope>
    <source>
        <strain evidence="4">WYCCWR 10019</strain>
    </source>
</reference>
<evidence type="ECO:0000259" key="2">
    <source>
        <dbReference type="Pfam" id="PF00487"/>
    </source>
</evidence>
<evidence type="ECO:0000313" key="3">
    <source>
        <dbReference type="EMBL" id="PAP96794.1"/>
    </source>
</evidence>
<dbReference type="Pfam" id="PF00487">
    <property type="entry name" value="FA_desaturase"/>
    <property type="match status" value="1"/>
</dbReference>
<keyword evidence="1" id="KW-0812">Transmembrane</keyword>
<dbReference type="InterPro" id="IPR005804">
    <property type="entry name" value="FA_desaturase_dom"/>
</dbReference>
<evidence type="ECO:0000256" key="1">
    <source>
        <dbReference type="SAM" id="Phobius"/>
    </source>
</evidence>
<dbReference type="OrthoDB" id="9792534at2"/>
<protein>
    <submittedName>
        <fullName evidence="3">Fatty acid desaturase</fullName>
    </submittedName>
</protein>
<keyword evidence="1" id="KW-0472">Membrane</keyword>
<dbReference type="CDD" id="cd03511">
    <property type="entry name" value="Rhizopine-oxygenase-like"/>
    <property type="match status" value="1"/>
</dbReference>
<dbReference type="EMBL" id="NPKH01000011">
    <property type="protein sequence ID" value="PAP96794.1"/>
    <property type="molecule type" value="Genomic_DNA"/>
</dbReference>
<keyword evidence="1" id="KW-1133">Transmembrane helix</keyword>
<dbReference type="AlphaFoldDB" id="A0A271KN65"/>
<feature type="domain" description="Fatty acid desaturase" evidence="2">
    <location>
        <begin position="79"/>
        <end position="315"/>
    </location>
</feature>
<feature type="transmembrane region" description="Helical" evidence="1">
    <location>
        <begin position="60"/>
        <end position="92"/>
    </location>
</feature>
<dbReference type="GO" id="GO:0008610">
    <property type="term" value="P:lipid biosynthetic process"/>
    <property type="evidence" value="ECO:0007669"/>
    <property type="project" value="UniProtKB-ARBA"/>
</dbReference>
<organism evidence="3 4">
    <name type="scientific">Mesorhizobium wenxiniae</name>
    <dbReference type="NCBI Taxonomy" id="2014805"/>
    <lineage>
        <taxon>Bacteria</taxon>
        <taxon>Pseudomonadati</taxon>
        <taxon>Pseudomonadota</taxon>
        <taxon>Alphaproteobacteria</taxon>
        <taxon>Hyphomicrobiales</taxon>
        <taxon>Phyllobacteriaceae</taxon>
        <taxon>Mesorhizobium</taxon>
    </lineage>
</organism>
<dbReference type="RefSeq" id="WP_095517460.1">
    <property type="nucleotide sequence ID" value="NZ_NPKH01000011.1"/>
</dbReference>